<gene>
    <name evidence="2" type="ORF">ACJDU8_02400</name>
</gene>
<dbReference type="PANTHER" id="PTHR11373:SF4">
    <property type="entry name" value="DEOXYNUCLEOSIDE TRIPHOSPHATE TRIPHOSPHOHYDROLASE SAMHD1"/>
    <property type="match status" value="1"/>
</dbReference>
<comment type="caution">
    <text evidence="2">The sequence shown here is derived from an EMBL/GenBank/DDBJ whole genome shotgun (WGS) entry which is preliminary data.</text>
</comment>
<reference evidence="2 3" key="1">
    <citation type="submission" date="2024-11" db="EMBL/GenBank/DDBJ databases">
        <authorList>
            <person name="Heng Y.C."/>
            <person name="Lim A.C.H."/>
            <person name="Lee J.K.Y."/>
            <person name="Kittelmann S."/>
        </authorList>
    </citation>
    <scope>NUCLEOTIDE SEQUENCE [LARGE SCALE GENOMIC DNA]</scope>
    <source>
        <strain evidence="2 3">WILCCON 0269</strain>
    </source>
</reference>
<dbReference type="Pfam" id="PF01966">
    <property type="entry name" value="HD"/>
    <property type="match status" value="1"/>
</dbReference>
<organism evidence="2 3">
    <name type="scientific">Candidatus Clostridium eludens</name>
    <dbReference type="NCBI Taxonomy" id="3381663"/>
    <lineage>
        <taxon>Bacteria</taxon>
        <taxon>Bacillati</taxon>
        <taxon>Bacillota</taxon>
        <taxon>Clostridia</taxon>
        <taxon>Eubacteriales</taxon>
        <taxon>Clostridiaceae</taxon>
        <taxon>Clostridium</taxon>
    </lineage>
</organism>
<dbReference type="RefSeq" id="WP_406790547.1">
    <property type="nucleotide sequence ID" value="NZ_JBJHZX010000002.1"/>
</dbReference>
<dbReference type="InterPro" id="IPR006674">
    <property type="entry name" value="HD_domain"/>
</dbReference>
<dbReference type="Proteomes" id="UP001623660">
    <property type="component" value="Unassembled WGS sequence"/>
</dbReference>
<dbReference type="InterPro" id="IPR050135">
    <property type="entry name" value="dGTPase-like"/>
</dbReference>
<name>A0ABW8SEH2_9CLOT</name>
<evidence type="ECO:0000313" key="3">
    <source>
        <dbReference type="Proteomes" id="UP001623660"/>
    </source>
</evidence>
<dbReference type="CDD" id="cd00077">
    <property type="entry name" value="HDc"/>
    <property type="match status" value="1"/>
</dbReference>
<protein>
    <submittedName>
        <fullName evidence="2">HD domain-containing protein</fullName>
    </submittedName>
</protein>
<dbReference type="PANTHER" id="PTHR11373">
    <property type="entry name" value="DEOXYNUCLEOSIDE TRIPHOSPHATE TRIPHOSPHOHYDROLASE"/>
    <property type="match status" value="1"/>
</dbReference>
<evidence type="ECO:0000313" key="2">
    <source>
        <dbReference type="EMBL" id="MFL0194427.1"/>
    </source>
</evidence>
<dbReference type="Gene3D" id="1.10.3210.10">
    <property type="entry name" value="Hypothetical protein af1432"/>
    <property type="match status" value="1"/>
</dbReference>
<dbReference type="InterPro" id="IPR003607">
    <property type="entry name" value="HD/PDEase_dom"/>
</dbReference>
<dbReference type="EMBL" id="JBJHZX010000002">
    <property type="protein sequence ID" value="MFL0194427.1"/>
    <property type="molecule type" value="Genomic_DNA"/>
</dbReference>
<keyword evidence="3" id="KW-1185">Reference proteome</keyword>
<dbReference type="SUPFAM" id="SSF109604">
    <property type="entry name" value="HD-domain/PDEase-like"/>
    <property type="match status" value="1"/>
</dbReference>
<dbReference type="SMART" id="SM00471">
    <property type="entry name" value="HDc"/>
    <property type="match status" value="1"/>
</dbReference>
<accession>A0ABW8SEH2</accession>
<evidence type="ECO:0000259" key="1">
    <source>
        <dbReference type="SMART" id="SM00471"/>
    </source>
</evidence>
<feature type="domain" description="HD/PDEase" evidence="1">
    <location>
        <begin position="49"/>
        <end position="225"/>
    </location>
</feature>
<proteinExistence type="predicted"/>
<sequence>MSEVKRLKDPIYGYIDIPTKYISNIVDISVFQRLRRIIQTSYSPLYSSAVHNRFVHSIGVYHLGEIAFKKLKKEIIHKFKSELKLERIGEVFLLACLLHDVGHAPFSHTGEGFYLDNDKGYFLLHNKLAEVVDCEKFLQDVPKQKSAAAAPHEIISAIVGLKEYPDFFIEPSEREFFVRCITGYKFSQINEENSLKNCFISLLNSKVIDVDKLDYLIRDAYITGFDTVSIDYERLLSSLTVSKVDGQFELGYYKNAISVIENVVYAHDSERKWIQNHPVVLYEAYILQHVMSYLSSKIDSGDKKLFSLECLSKSGQSFDNNIKVKLMCDDDIIYLMKNIYSNELSEEYFERKNRRHPIWKSEAEYKAFFLGFTKGGELLIEFEKAMEATANYLIKSTDSWVIDDKLIKKIKNELKELETIELDEMTKNVQKRQKKDILKIMNCLKEYSEQKNIEYNFIILMASQFNSGFSKPDFSAINIMFKTACSEKIAKFGDIASSLNAKEKERNNFFYLFYKRKNSEDSDIDNAEICKKLFMEFLL</sequence>